<dbReference type="InterPro" id="IPR002931">
    <property type="entry name" value="Transglutaminase-like"/>
</dbReference>
<evidence type="ECO:0000313" key="2">
    <source>
        <dbReference type="EMBL" id="RPA75378.1"/>
    </source>
</evidence>
<dbReference type="Pfam" id="PF01841">
    <property type="entry name" value="Transglut_core"/>
    <property type="match status" value="1"/>
</dbReference>
<dbReference type="OrthoDB" id="6129702at2759"/>
<organism evidence="2 3">
    <name type="scientific">Ascobolus immersus RN42</name>
    <dbReference type="NCBI Taxonomy" id="1160509"/>
    <lineage>
        <taxon>Eukaryota</taxon>
        <taxon>Fungi</taxon>
        <taxon>Dikarya</taxon>
        <taxon>Ascomycota</taxon>
        <taxon>Pezizomycotina</taxon>
        <taxon>Pezizomycetes</taxon>
        <taxon>Pezizales</taxon>
        <taxon>Ascobolaceae</taxon>
        <taxon>Ascobolus</taxon>
    </lineage>
</organism>
<evidence type="ECO:0000313" key="3">
    <source>
        <dbReference type="Proteomes" id="UP000275078"/>
    </source>
</evidence>
<dbReference type="GO" id="GO:0005737">
    <property type="term" value="C:cytoplasm"/>
    <property type="evidence" value="ECO:0007669"/>
    <property type="project" value="TreeGrafter"/>
</dbReference>
<sequence>MHLTHLQTLGSLHHIDFTKIDALIKSRSYAHINLHYLKLHAIVVTRDGQIPSSWIDHIGKQLCKRHPLTRLEKYRIISIWLAQNVRYKDVPPQKNEIPCLSQMPEKVVNSRRANCVGFSVLYKRLCNAAGLPCRVEYGIVYVLDPSSGRVIRKESHAWNSIEIPGGCGRKFVDVTWCVGSKKRYNEEWFRKSMGDMEKTHRLWRGDKARQLCKAFGKKHSAFWAFSVEWW</sequence>
<dbReference type="PANTHER" id="PTHR46333">
    <property type="entry name" value="CYTOKINESIS PROTEIN 3"/>
    <property type="match status" value="1"/>
</dbReference>
<gene>
    <name evidence="2" type="ORF">BJ508DRAFT_332187</name>
</gene>
<proteinExistence type="predicted"/>
<feature type="domain" description="Transglutaminase-like" evidence="1">
    <location>
        <begin position="107"/>
        <end position="176"/>
    </location>
</feature>
<dbReference type="Gene3D" id="3.10.620.30">
    <property type="match status" value="1"/>
</dbReference>
<dbReference type="Proteomes" id="UP000275078">
    <property type="component" value="Unassembled WGS sequence"/>
</dbReference>
<dbReference type="EMBL" id="ML119765">
    <property type="protein sequence ID" value="RPA75378.1"/>
    <property type="molecule type" value="Genomic_DNA"/>
</dbReference>
<dbReference type="SUPFAM" id="SSF54001">
    <property type="entry name" value="Cysteine proteinases"/>
    <property type="match status" value="1"/>
</dbReference>
<protein>
    <recommendedName>
        <fullName evidence="1">Transglutaminase-like domain-containing protein</fullName>
    </recommendedName>
</protein>
<dbReference type="InterPro" id="IPR038765">
    <property type="entry name" value="Papain-like_cys_pep_sf"/>
</dbReference>
<dbReference type="PANTHER" id="PTHR46333:SF2">
    <property type="entry name" value="CYTOKINESIS PROTEIN 3"/>
    <property type="match status" value="1"/>
</dbReference>
<dbReference type="SMART" id="SM00460">
    <property type="entry name" value="TGc"/>
    <property type="match status" value="1"/>
</dbReference>
<dbReference type="AlphaFoldDB" id="A0A3N4HSA8"/>
<name>A0A3N4HSA8_ASCIM</name>
<reference evidence="2 3" key="1">
    <citation type="journal article" date="2018" name="Nat. Ecol. Evol.">
        <title>Pezizomycetes genomes reveal the molecular basis of ectomycorrhizal truffle lifestyle.</title>
        <authorList>
            <person name="Murat C."/>
            <person name="Payen T."/>
            <person name="Noel B."/>
            <person name="Kuo A."/>
            <person name="Morin E."/>
            <person name="Chen J."/>
            <person name="Kohler A."/>
            <person name="Krizsan K."/>
            <person name="Balestrini R."/>
            <person name="Da Silva C."/>
            <person name="Montanini B."/>
            <person name="Hainaut M."/>
            <person name="Levati E."/>
            <person name="Barry K.W."/>
            <person name="Belfiori B."/>
            <person name="Cichocki N."/>
            <person name="Clum A."/>
            <person name="Dockter R.B."/>
            <person name="Fauchery L."/>
            <person name="Guy J."/>
            <person name="Iotti M."/>
            <person name="Le Tacon F."/>
            <person name="Lindquist E.A."/>
            <person name="Lipzen A."/>
            <person name="Malagnac F."/>
            <person name="Mello A."/>
            <person name="Molinier V."/>
            <person name="Miyauchi S."/>
            <person name="Poulain J."/>
            <person name="Riccioni C."/>
            <person name="Rubini A."/>
            <person name="Sitrit Y."/>
            <person name="Splivallo R."/>
            <person name="Traeger S."/>
            <person name="Wang M."/>
            <person name="Zifcakova L."/>
            <person name="Wipf D."/>
            <person name="Zambonelli A."/>
            <person name="Paolocci F."/>
            <person name="Nowrousian M."/>
            <person name="Ottonello S."/>
            <person name="Baldrian P."/>
            <person name="Spatafora J.W."/>
            <person name="Henrissat B."/>
            <person name="Nagy L.G."/>
            <person name="Aury J.M."/>
            <person name="Wincker P."/>
            <person name="Grigoriev I.V."/>
            <person name="Bonfante P."/>
            <person name="Martin F.M."/>
        </authorList>
    </citation>
    <scope>NUCLEOTIDE SEQUENCE [LARGE SCALE GENOMIC DNA]</scope>
    <source>
        <strain evidence="2 3">RN42</strain>
    </source>
</reference>
<evidence type="ECO:0000259" key="1">
    <source>
        <dbReference type="SMART" id="SM00460"/>
    </source>
</evidence>
<accession>A0A3N4HSA8</accession>
<keyword evidence="3" id="KW-1185">Reference proteome</keyword>
<dbReference type="InterPro" id="IPR052557">
    <property type="entry name" value="CAP/Cytokinesis_protein"/>
</dbReference>